<keyword evidence="1" id="KW-0812">Transmembrane</keyword>
<proteinExistence type="predicted"/>
<evidence type="ECO:0000313" key="3">
    <source>
        <dbReference type="Proteomes" id="UP000195402"/>
    </source>
</evidence>
<name>A0A200Q9A3_MACCD</name>
<dbReference type="Proteomes" id="UP000195402">
    <property type="component" value="Unassembled WGS sequence"/>
</dbReference>
<keyword evidence="1" id="KW-1133">Transmembrane helix</keyword>
<organism evidence="2 3">
    <name type="scientific">Macleaya cordata</name>
    <name type="common">Five-seeded plume-poppy</name>
    <name type="synonym">Bocconia cordata</name>
    <dbReference type="NCBI Taxonomy" id="56857"/>
    <lineage>
        <taxon>Eukaryota</taxon>
        <taxon>Viridiplantae</taxon>
        <taxon>Streptophyta</taxon>
        <taxon>Embryophyta</taxon>
        <taxon>Tracheophyta</taxon>
        <taxon>Spermatophyta</taxon>
        <taxon>Magnoliopsida</taxon>
        <taxon>Ranunculales</taxon>
        <taxon>Papaveraceae</taxon>
        <taxon>Papaveroideae</taxon>
        <taxon>Macleaya</taxon>
    </lineage>
</organism>
<evidence type="ECO:0000313" key="2">
    <source>
        <dbReference type="EMBL" id="OVA07014.1"/>
    </source>
</evidence>
<reference evidence="2 3" key="1">
    <citation type="journal article" date="2017" name="Mol. Plant">
        <title>The Genome of Medicinal Plant Macleaya cordata Provides New Insights into Benzylisoquinoline Alkaloids Metabolism.</title>
        <authorList>
            <person name="Liu X."/>
            <person name="Liu Y."/>
            <person name="Huang P."/>
            <person name="Ma Y."/>
            <person name="Qing Z."/>
            <person name="Tang Q."/>
            <person name="Cao H."/>
            <person name="Cheng P."/>
            <person name="Zheng Y."/>
            <person name="Yuan Z."/>
            <person name="Zhou Y."/>
            <person name="Liu J."/>
            <person name="Tang Z."/>
            <person name="Zhuo Y."/>
            <person name="Zhang Y."/>
            <person name="Yu L."/>
            <person name="Huang J."/>
            <person name="Yang P."/>
            <person name="Peng Q."/>
            <person name="Zhang J."/>
            <person name="Jiang W."/>
            <person name="Zhang Z."/>
            <person name="Lin K."/>
            <person name="Ro D.K."/>
            <person name="Chen X."/>
            <person name="Xiong X."/>
            <person name="Shang Y."/>
            <person name="Huang S."/>
            <person name="Zeng J."/>
        </authorList>
    </citation>
    <scope>NUCLEOTIDE SEQUENCE [LARGE SCALE GENOMIC DNA]</scope>
    <source>
        <strain evidence="3">cv. BLH2017</strain>
        <tissue evidence="2">Root</tissue>
    </source>
</reference>
<dbReference type="EMBL" id="MVGT01002651">
    <property type="protein sequence ID" value="OVA07014.1"/>
    <property type="molecule type" value="Genomic_DNA"/>
</dbReference>
<feature type="transmembrane region" description="Helical" evidence="1">
    <location>
        <begin position="12"/>
        <end position="34"/>
    </location>
</feature>
<evidence type="ECO:0000256" key="1">
    <source>
        <dbReference type="SAM" id="Phobius"/>
    </source>
</evidence>
<comment type="caution">
    <text evidence="2">The sequence shown here is derived from an EMBL/GenBank/DDBJ whole genome shotgun (WGS) entry which is preliminary data.</text>
</comment>
<sequence length="196" mass="21721">MSFFLSSSIRSSGSFSVLSPVFFGSVLVLHLLALSSLKRRGKALSLLMYSTGMALDLRPVDRRGGGGGRKSVIVVPPNYLLDRSHVIVVSFRFRCDPVIKEIYVSARAWRGRSHGFCFARVLSSSGGVSSSSPVLILYLFCAIEPVYPQELQYSVAKRHIGRILFALKPSFEGSDTQLWMCTRQLCYVLGAGLYWL</sequence>
<dbReference type="AlphaFoldDB" id="A0A200Q9A3"/>
<accession>A0A200Q9A3</accession>
<keyword evidence="3" id="KW-1185">Reference proteome</keyword>
<gene>
    <name evidence="2" type="ORF">BVC80_1117g1</name>
</gene>
<dbReference type="InParanoid" id="A0A200Q9A3"/>
<keyword evidence="1" id="KW-0472">Membrane</keyword>
<protein>
    <submittedName>
        <fullName evidence="2">Uncharacterized protein</fullName>
    </submittedName>
</protein>